<dbReference type="OrthoDB" id="5402147at2759"/>
<evidence type="ECO:0000313" key="3">
    <source>
        <dbReference type="Proteomes" id="UP000053831"/>
    </source>
</evidence>
<feature type="region of interest" description="Disordered" evidence="1">
    <location>
        <begin position="450"/>
        <end position="476"/>
    </location>
</feature>
<reference evidence="2 3" key="1">
    <citation type="submission" date="2015-07" db="EMBL/GenBank/DDBJ databases">
        <title>The genome of the fungus Escovopsis weberi, a specialized disease agent of ant agriculture.</title>
        <authorList>
            <person name="de Man T.J."/>
            <person name="Stajich J.E."/>
            <person name="Kubicek C.P."/>
            <person name="Chenthamara K."/>
            <person name="Atanasova L."/>
            <person name="Druzhinina I.S."/>
            <person name="Birnbaum S."/>
            <person name="Barribeau S.M."/>
            <person name="Teiling C."/>
            <person name="Suen G."/>
            <person name="Currie C."/>
            <person name="Gerardo N.M."/>
        </authorList>
    </citation>
    <scope>NUCLEOTIDE SEQUENCE [LARGE SCALE GENOMIC DNA]</scope>
</reference>
<dbReference type="AlphaFoldDB" id="A0A0M8N639"/>
<feature type="compositionally biased region" description="Low complexity" evidence="1">
    <location>
        <begin position="1"/>
        <end position="15"/>
    </location>
</feature>
<proteinExistence type="predicted"/>
<feature type="compositionally biased region" description="Basic and acidic residues" evidence="1">
    <location>
        <begin position="326"/>
        <end position="336"/>
    </location>
</feature>
<comment type="caution">
    <text evidence="2">The sequence shown here is derived from an EMBL/GenBank/DDBJ whole genome shotgun (WGS) entry which is preliminary data.</text>
</comment>
<organism evidence="2 3">
    <name type="scientific">Escovopsis weberi</name>
    <dbReference type="NCBI Taxonomy" id="150374"/>
    <lineage>
        <taxon>Eukaryota</taxon>
        <taxon>Fungi</taxon>
        <taxon>Dikarya</taxon>
        <taxon>Ascomycota</taxon>
        <taxon>Pezizomycotina</taxon>
        <taxon>Sordariomycetes</taxon>
        <taxon>Hypocreomycetidae</taxon>
        <taxon>Hypocreales</taxon>
        <taxon>Hypocreaceae</taxon>
        <taxon>Escovopsis</taxon>
    </lineage>
</organism>
<feature type="compositionally biased region" description="Polar residues" evidence="1">
    <location>
        <begin position="68"/>
        <end position="77"/>
    </location>
</feature>
<feature type="region of interest" description="Disordered" evidence="1">
    <location>
        <begin position="321"/>
        <end position="352"/>
    </location>
</feature>
<keyword evidence="3" id="KW-1185">Reference proteome</keyword>
<feature type="region of interest" description="Disordered" evidence="1">
    <location>
        <begin position="234"/>
        <end position="286"/>
    </location>
</feature>
<feature type="region of interest" description="Disordered" evidence="1">
    <location>
        <begin position="1"/>
        <end position="53"/>
    </location>
</feature>
<gene>
    <name evidence="2" type="ORF">ESCO_005052</name>
</gene>
<sequence>MAFQQSAQQAAQRIARPPSLCGGDAAAAGVRSPHPQQQQHHHHHQELSPTWVLFSPPTEVTATSYLTETERSIQTPGRSRLSDLGSLNTGAEAAPSSAVLLTDEGHPAAPEDDSSSLADDAEELDSLDGHLPGFRSLPPSRTNQHIFPSHDGLGSFRLDQPALGPEAQDQIYEFEAFNPRRMRHRPNSFEQAQLEIEETRLHEAEKRQRIEDWRLEHSRILLEEIQRETRCRQRLRASMRRSQQQHQQQHQHATRQAEADTDTDTDNMDWHEQEGATSEEEEDADAGHSLLARLTRAALRELLGIDERLLSILLGESVIGEDNDNDHDHDHDHEPPASRTPRTPPPDEGAAAGDSWQMQILERVSRELGLLVDQLSRYPGAFSTYARAHQQASGPFASLPVIPETTTTTTAAAAVDGRTATGTATPTQTTVSMTHEADFFPDFRPTVLPSGPRGRAVLSRKSSESGGGGGGTSLRDAVAMSGGTFTQEEWERDMDIKLVFRYLPSSSSAPFSSPADHARHHHNIPKPQYDAAAKAARMRHHPLISRVTRPAERRASFKAAATAAAAAAAAIAWEEQAQEQAQGQGQRW</sequence>
<dbReference type="EMBL" id="LGSR01000008">
    <property type="protein sequence ID" value="KOS21434.1"/>
    <property type="molecule type" value="Genomic_DNA"/>
</dbReference>
<name>A0A0M8N639_ESCWE</name>
<evidence type="ECO:0000313" key="2">
    <source>
        <dbReference type="EMBL" id="KOS21434.1"/>
    </source>
</evidence>
<feature type="region of interest" description="Disordered" evidence="1">
    <location>
        <begin position="68"/>
        <end position="93"/>
    </location>
</feature>
<evidence type="ECO:0000256" key="1">
    <source>
        <dbReference type="SAM" id="MobiDB-lite"/>
    </source>
</evidence>
<dbReference type="Proteomes" id="UP000053831">
    <property type="component" value="Unassembled WGS sequence"/>
</dbReference>
<accession>A0A0M8N639</accession>
<protein>
    <submittedName>
        <fullName evidence="2">Uncharacterized protein</fullName>
    </submittedName>
</protein>